<sequence>MSSDPRFEVNEDGTAKDPVAFRAALREDAQKVKIIEEDPQLAAALLGDDTSAMNEVLKSIFEMQKKKAEQDQKDSQNMTSIDKMRASATVPRDPVVLYQGMLESGLQYGPAFRLLTDVWVPEEVNKAQMGSS</sequence>
<feature type="region of interest" description="Disordered" evidence="1">
    <location>
        <begin position="67"/>
        <end position="86"/>
    </location>
</feature>
<dbReference type="Proteomes" id="UP001190700">
    <property type="component" value="Unassembled WGS sequence"/>
</dbReference>
<dbReference type="AlphaFoldDB" id="A0AAE0LHR1"/>
<comment type="caution">
    <text evidence="3">The sequence shown here is derived from an EMBL/GenBank/DDBJ whole genome shotgun (WGS) entry which is preliminary data.</text>
</comment>
<proteinExistence type="predicted"/>
<evidence type="ECO:0000313" key="3">
    <source>
        <dbReference type="EMBL" id="KAK3285678.1"/>
    </source>
</evidence>
<accession>A0AAE0LHR1</accession>
<protein>
    <recommendedName>
        <fullName evidence="2">Polyketide synthase dehydratase domain-containing protein</fullName>
    </recommendedName>
</protein>
<dbReference type="InterPro" id="IPR042104">
    <property type="entry name" value="PKS_dehydratase_sf"/>
</dbReference>
<dbReference type="InterPro" id="IPR049551">
    <property type="entry name" value="PKS_DH_C"/>
</dbReference>
<evidence type="ECO:0000259" key="2">
    <source>
        <dbReference type="Pfam" id="PF14765"/>
    </source>
</evidence>
<name>A0AAE0LHR1_9CHLO</name>
<gene>
    <name evidence="3" type="ORF">CYMTET_6727</name>
</gene>
<evidence type="ECO:0000256" key="1">
    <source>
        <dbReference type="SAM" id="MobiDB-lite"/>
    </source>
</evidence>
<dbReference type="EMBL" id="LGRX02001703">
    <property type="protein sequence ID" value="KAK3285678.1"/>
    <property type="molecule type" value="Genomic_DNA"/>
</dbReference>
<reference evidence="3 4" key="1">
    <citation type="journal article" date="2015" name="Genome Biol. Evol.">
        <title>Comparative Genomics of a Bacterivorous Green Alga Reveals Evolutionary Causalities and Consequences of Phago-Mixotrophic Mode of Nutrition.</title>
        <authorList>
            <person name="Burns J.A."/>
            <person name="Paasch A."/>
            <person name="Narechania A."/>
            <person name="Kim E."/>
        </authorList>
    </citation>
    <scope>NUCLEOTIDE SEQUENCE [LARGE SCALE GENOMIC DNA]</scope>
    <source>
        <strain evidence="3 4">PLY_AMNH</strain>
    </source>
</reference>
<keyword evidence="4" id="KW-1185">Reference proteome</keyword>
<evidence type="ECO:0000313" key="4">
    <source>
        <dbReference type="Proteomes" id="UP001190700"/>
    </source>
</evidence>
<dbReference type="Gene3D" id="3.10.129.110">
    <property type="entry name" value="Polyketide synthase dehydratase"/>
    <property type="match status" value="1"/>
</dbReference>
<organism evidence="3 4">
    <name type="scientific">Cymbomonas tetramitiformis</name>
    <dbReference type="NCBI Taxonomy" id="36881"/>
    <lineage>
        <taxon>Eukaryota</taxon>
        <taxon>Viridiplantae</taxon>
        <taxon>Chlorophyta</taxon>
        <taxon>Pyramimonadophyceae</taxon>
        <taxon>Pyramimonadales</taxon>
        <taxon>Pyramimonadaceae</taxon>
        <taxon>Cymbomonas</taxon>
    </lineage>
</organism>
<feature type="domain" description="Polyketide synthase dehydratase" evidence="2">
    <location>
        <begin position="85"/>
        <end position="123"/>
    </location>
</feature>
<dbReference type="Pfam" id="PF14765">
    <property type="entry name" value="PS-DH"/>
    <property type="match status" value="1"/>
</dbReference>